<dbReference type="InterPro" id="IPR000182">
    <property type="entry name" value="GNAT_dom"/>
</dbReference>
<dbReference type="CDD" id="cd04301">
    <property type="entry name" value="NAT_SF"/>
    <property type="match status" value="1"/>
</dbReference>
<proteinExistence type="predicted"/>
<name>A0A6M4ISG0_9BACT</name>
<reference evidence="4 5" key="1">
    <citation type="submission" date="2020-05" db="EMBL/GenBank/DDBJ databases">
        <title>Complete genome sequence of Gemmatimonas greenlandica TET16.</title>
        <authorList>
            <person name="Zeng Y."/>
        </authorList>
    </citation>
    <scope>NUCLEOTIDE SEQUENCE [LARGE SCALE GENOMIC DNA]</scope>
    <source>
        <strain evidence="4 5">TET16</strain>
    </source>
</reference>
<sequence>MSTSLTMTPTFRGATVGDTNAILQLLTAAGLPVAGVADLLSTDARQFVVAEADARDVVAVAGLEVCCNNALLRSVAVRSDWQRHRLGHQLVQRIVCEAESRGIEALYLLTMTAEHYFPRFGFDVVARDAVPAEIANTLEFKSACPASAVAMTRALVTPIPSPS</sequence>
<feature type="domain" description="N-acetyltransferase" evidence="3">
    <location>
        <begin position="9"/>
        <end position="145"/>
    </location>
</feature>
<evidence type="ECO:0000256" key="1">
    <source>
        <dbReference type="ARBA" id="ARBA00022679"/>
    </source>
</evidence>
<dbReference type="PROSITE" id="PS51186">
    <property type="entry name" value="GNAT"/>
    <property type="match status" value="1"/>
</dbReference>
<protein>
    <submittedName>
        <fullName evidence="4">GNAT family N-acetyltransferase</fullName>
    </submittedName>
</protein>
<evidence type="ECO:0000259" key="3">
    <source>
        <dbReference type="PROSITE" id="PS51186"/>
    </source>
</evidence>
<dbReference type="Gene3D" id="3.40.630.30">
    <property type="match status" value="1"/>
</dbReference>
<dbReference type="Proteomes" id="UP000500938">
    <property type="component" value="Chromosome"/>
</dbReference>
<dbReference type="GO" id="GO:0016747">
    <property type="term" value="F:acyltransferase activity, transferring groups other than amino-acyl groups"/>
    <property type="evidence" value="ECO:0007669"/>
    <property type="project" value="InterPro"/>
</dbReference>
<keyword evidence="2" id="KW-0012">Acyltransferase</keyword>
<dbReference type="KEGG" id="ggr:HKW67_16520"/>
<dbReference type="PANTHER" id="PTHR43877">
    <property type="entry name" value="AMINOALKYLPHOSPHONATE N-ACETYLTRANSFERASE-RELATED-RELATED"/>
    <property type="match status" value="1"/>
</dbReference>
<dbReference type="EMBL" id="CP053085">
    <property type="protein sequence ID" value="QJR37008.1"/>
    <property type="molecule type" value="Genomic_DNA"/>
</dbReference>
<dbReference type="RefSeq" id="WP_171226441.1">
    <property type="nucleotide sequence ID" value="NZ_CP053085.1"/>
</dbReference>
<dbReference type="NCBIfam" id="NF040501">
    <property type="entry name" value="resist_ArsN2"/>
    <property type="match status" value="1"/>
</dbReference>
<keyword evidence="5" id="KW-1185">Reference proteome</keyword>
<dbReference type="AlphaFoldDB" id="A0A6M4ISG0"/>
<gene>
    <name evidence="4" type="ORF">HKW67_16520</name>
</gene>
<dbReference type="Pfam" id="PF13508">
    <property type="entry name" value="Acetyltransf_7"/>
    <property type="match status" value="1"/>
</dbReference>
<evidence type="ECO:0000256" key="2">
    <source>
        <dbReference type="ARBA" id="ARBA00023315"/>
    </source>
</evidence>
<evidence type="ECO:0000313" key="5">
    <source>
        <dbReference type="Proteomes" id="UP000500938"/>
    </source>
</evidence>
<accession>A0A6M4ISG0</accession>
<dbReference type="InterPro" id="IPR050832">
    <property type="entry name" value="Bact_Acetyltransf"/>
</dbReference>
<dbReference type="SUPFAM" id="SSF55729">
    <property type="entry name" value="Acyl-CoA N-acyltransferases (Nat)"/>
    <property type="match status" value="1"/>
</dbReference>
<dbReference type="InterPro" id="IPR016181">
    <property type="entry name" value="Acyl_CoA_acyltransferase"/>
</dbReference>
<keyword evidence="1 4" id="KW-0808">Transferase</keyword>
<evidence type="ECO:0000313" key="4">
    <source>
        <dbReference type="EMBL" id="QJR37008.1"/>
    </source>
</evidence>
<organism evidence="4 5">
    <name type="scientific">Gemmatimonas groenlandica</name>
    <dbReference type="NCBI Taxonomy" id="2732249"/>
    <lineage>
        <taxon>Bacteria</taxon>
        <taxon>Pseudomonadati</taxon>
        <taxon>Gemmatimonadota</taxon>
        <taxon>Gemmatimonadia</taxon>
        <taxon>Gemmatimonadales</taxon>
        <taxon>Gemmatimonadaceae</taxon>
        <taxon>Gemmatimonas</taxon>
    </lineage>
</organism>